<dbReference type="Gramene" id="OGLUM07G02070.1">
    <property type="protein sequence ID" value="OGLUM07G02070.1"/>
    <property type="gene ID" value="OGLUM07G02070"/>
</dbReference>
<reference evidence="1" key="1">
    <citation type="submission" date="2015-04" db="UniProtKB">
        <authorList>
            <consortium name="EnsemblPlants"/>
        </authorList>
    </citation>
    <scope>IDENTIFICATION</scope>
</reference>
<sequence>MPAGHLPSARAPANLPAGRPATTTTVCACMLLENRKLETILQRLLHWLRIFRVTIDRHEPVNAWVEMFQVQEIKRQDSSQARA</sequence>
<protein>
    <submittedName>
        <fullName evidence="1">Uncharacterized protein</fullName>
    </submittedName>
</protein>
<proteinExistence type="predicted"/>
<dbReference type="Proteomes" id="UP000026961">
    <property type="component" value="Chromosome 7"/>
</dbReference>
<evidence type="ECO:0000313" key="2">
    <source>
        <dbReference type="Proteomes" id="UP000026961"/>
    </source>
</evidence>
<accession>A0A0E0AFL6</accession>
<keyword evidence="2" id="KW-1185">Reference proteome</keyword>
<reference evidence="1" key="2">
    <citation type="submission" date="2018-05" db="EMBL/GenBank/DDBJ databases">
        <title>OgluRS3 (Oryza glumaepatula Reference Sequence Version 3).</title>
        <authorList>
            <person name="Zhang J."/>
            <person name="Kudrna D."/>
            <person name="Lee S."/>
            <person name="Talag J."/>
            <person name="Welchert J."/>
            <person name="Wing R.A."/>
        </authorList>
    </citation>
    <scope>NUCLEOTIDE SEQUENCE [LARGE SCALE GENOMIC DNA]</scope>
</reference>
<dbReference type="AlphaFoldDB" id="A0A0E0AFL6"/>
<evidence type="ECO:0000313" key="1">
    <source>
        <dbReference type="EnsemblPlants" id="OGLUM07G02070.1"/>
    </source>
</evidence>
<name>A0A0E0AFL6_9ORYZ</name>
<dbReference type="EnsemblPlants" id="OGLUM07G02070.1">
    <property type="protein sequence ID" value="OGLUM07G02070.1"/>
    <property type="gene ID" value="OGLUM07G02070"/>
</dbReference>
<dbReference type="HOGENOM" id="CLU_2658745_0_0_1"/>
<organism evidence="1">
    <name type="scientific">Oryza glumipatula</name>
    <dbReference type="NCBI Taxonomy" id="40148"/>
    <lineage>
        <taxon>Eukaryota</taxon>
        <taxon>Viridiplantae</taxon>
        <taxon>Streptophyta</taxon>
        <taxon>Embryophyta</taxon>
        <taxon>Tracheophyta</taxon>
        <taxon>Spermatophyta</taxon>
        <taxon>Magnoliopsida</taxon>
        <taxon>Liliopsida</taxon>
        <taxon>Poales</taxon>
        <taxon>Poaceae</taxon>
        <taxon>BOP clade</taxon>
        <taxon>Oryzoideae</taxon>
        <taxon>Oryzeae</taxon>
        <taxon>Oryzinae</taxon>
        <taxon>Oryza</taxon>
    </lineage>
</organism>